<reference evidence="10" key="1">
    <citation type="submission" date="2016-10" db="EMBL/GenBank/DDBJ databases">
        <authorList>
            <person name="Varghese N."/>
            <person name="Submissions S."/>
        </authorList>
    </citation>
    <scope>NUCLEOTIDE SEQUENCE [LARGE SCALE GENOMIC DNA]</scope>
    <source>
        <strain evidence="10">DSM 3669</strain>
    </source>
</reference>
<organism evidence="9 10">
    <name type="scientific">Desulfoscipio geothermicus DSM 3669</name>
    <dbReference type="NCBI Taxonomy" id="1121426"/>
    <lineage>
        <taxon>Bacteria</taxon>
        <taxon>Bacillati</taxon>
        <taxon>Bacillota</taxon>
        <taxon>Clostridia</taxon>
        <taxon>Eubacteriales</taxon>
        <taxon>Desulfallaceae</taxon>
        <taxon>Desulfoscipio</taxon>
    </lineage>
</organism>
<dbReference type="OrthoDB" id="9800558at2"/>
<keyword evidence="7" id="KW-0411">Iron-sulfur</keyword>
<evidence type="ECO:0000256" key="3">
    <source>
        <dbReference type="ARBA" id="ARBA00022723"/>
    </source>
</evidence>
<evidence type="ECO:0000256" key="4">
    <source>
        <dbReference type="ARBA" id="ARBA00022737"/>
    </source>
</evidence>
<dbReference type="SUPFAM" id="SSF54862">
    <property type="entry name" value="4Fe-4S ferredoxins"/>
    <property type="match status" value="1"/>
</dbReference>
<dbReference type="Pfam" id="PF00037">
    <property type="entry name" value="Fer4"/>
    <property type="match status" value="1"/>
</dbReference>
<evidence type="ECO:0000256" key="2">
    <source>
        <dbReference type="ARBA" id="ARBA00022485"/>
    </source>
</evidence>
<dbReference type="GO" id="GO:0051539">
    <property type="term" value="F:4 iron, 4 sulfur cluster binding"/>
    <property type="evidence" value="ECO:0007669"/>
    <property type="project" value="UniProtKB-KW"/>
</dbReference>
<dbReference type="InterPro" id="IPR006067">
    <property type="entry name" value="NO2/SO3_Rdtase_4Fe4S_dom"/>
</dbReference>
<dbReference type="Pfam" id="PF01077">
    <property type="entry name" value="NIR_SIR"/>
    <property type="match status" value="1"/>
</dbReference>
<dbReference type="InterPro" id="IPR017896">
    <property type="entry name" value="4Fe4S_Fe-S-bd"/>
</dbReference>
<evidence type="ECO:0000259" key="8">
    <source>
        <dbReference type="PROSITE" id="PS51379"/>
    </source>
</evidence>
<dbReference type="STRING" id="39060.SAMN05660706_10169"/>
<sequence length="195" mass="21092">MDLFTIKKCFDCPNRVTDLDNLAGKLQRVLADCRFNERRGARVNTKRPLHHQMFHIALAGCPNSCSQPQIKDFGVQGQAVPEAGEGCNNCGACAGVCREAAIVLTGEKAVIDRDACLNCGQCVRACPTGAMHVERSGFTVLVGGKLGRHPRLATELLPLANEDEVAACLARCVDIFLTEGRPGERFGSIIERINL</sequence>
<gene>
    <name evidence="9" type="ORF">SAMN05660706_10169</name>
</gene>
<proteinExistence type="predicted"/>
<dbReference type="GO" id="GO:0020037">
    <property type="term" value="F:heme binding"/>
    <property type="evidence" value="ECO:0007669"/>
    <property type="project" value="InterPro"/>
</dbReference>
<accession>A0A1I6CNV0</accession>
<keyword evidence="3" id="KW-0479">Metal-binding</keyword>
<evidence type="ECO:0000313" key="10">
    <source>
        <dbReference type="Proteomes" id="UP000199584"/>
    </source>
</evidence>
<dbReference type="PROSITE" id="PS00198">
    <property type="entry name" value="4FE4S_FER_1"/>
    <property type="match status" value="1"/>
</dbReference>
<keyword evidence="5" id="KW-0249">Electron transport</keyword>
<dbReference type="RefSeq" id="WP_092481474.1">
    <property type="nucleotide sequence ID" value="NZ_FOYM01000001.1"/>
</dbReference>
<dbReference type="GO" id="GO:0046872">
    <property type="term" value="F:metal ion binding"/>
    <property type="evidence" value="ECO:0007669"/>
    <property type="project" value="UniProtKB-KW"/>
</dbReference>
<evidence type="ECO:0000256" key="5">
    <source>
        <dbReference type="ARBA" id="ARBA00022982"/>
    </source>
</evidence>
<keyword evidence="2" id="KW-0004">4Fe-4S</keyword>
<dbReference type="GO" id="GO:0016491">
    <property type="term" value="F:oxidoreductase activity"/>
    <property type="evidence" value="ECO:0007669"/>
    <property type="project" value="InterPro"/>
</dbReference>
<dbReference type="SUPFAM" id="SSF56014">
    <property type="entry name" value="Nitrite and sulphite reductase 4Fe-4S domain-like"/>
    <property type="match status" value="1"/>
</dbReference>
<dbReference type="Gene3D" id="3.30.70.20">
    <property type="match status" value="1"/>
</dbReference>
<dbReference type="InterPro" id="IPR045854">
    <property type="entry name" value="NO2/SO3_Rdtase_4Fe4S_sf"/>
</dbReference>
<dbReference type="PANTHER" id="PTHR43687">
    <property type="entry name" value="ADENYLYLSULFATE REDUCTASE, BETA SUBUNIT"/>
    <property type="match status" value="1"/>
</dbReference>
<dbReference type="InterPro" id="IPR050572">
    <property type="entry name" value="Fe-S_Ferredoxin"/>
</dbReference>
<evidence type="ECO:0000313" key="9">
    <source>
        <dbReference type="EMBL" id="SFQ94855.1"/>
    </source>
</evidence>
<protein>
    <submittedName>
        <fullName evidence="9">4Fe-4S binding domain-containing protein</fullName>
    </submittedName>
</protein>
<dbReference type="Gene3D" id="3.30.413.10">
    <property type="entry name" value="Sulfite Reductase Hemoprotein, domain 1"/>
    <property type="match status" value="1"/>
</dbReference>
<feature type="domain" description="4Fe-4S ferredoxin-type" evidence="8">
    <location>
        <begin position="107"/>
        <end position="136"/>
    </location>
</feature>
<dbReference type="PROSITE" id="PS51379">
    <property type="entry name" value="4FE4S_FER_2"/>
    <property type="match status" value="1"/>
</dbReference>
<dbReference type="EMBL" id="FOYM01000001">
    <property type="protein sequence ID" value="SFQ94855.1"/>
    <property type="molecule type" value="Genomic_DNA"/>
</dbReference>
<keyword evidence="4" id="KW-0677">Repeat</keyword>
<evidence type="ECO:0000256" key="6">
    <source>
        <dbReference type="ARBA" id="ARBA00023004"/>
    </source>
</evidence>
<dbReference type="InterPro" id="IPR017900">
    <property type="entry name" value="4Fe4S_Fe_S_CS"/>
</dbReference>
<evidence type="ECO:0000256" key="1">
    <source>
        <dbReference type="ARBA" id="ARBA00022448"/>
    </source>
</evidence>
<keyword evidence="6" id="KW-0408">Iron</keyword>
<dbReference type="AlphaFoldDB" id="A0A1I6CNV0"/>
<keyword evidence="1" id="KW-0813">Transport</keyword>
<name>A0A1I6CNV0_9FIRM</name>
<evidence type="ECO:0000256" key="7">
    <source>
        <dbReference type="ARBA" id="ARBA00023014"/>
    </source>
</evidence>
<keyword evidence="10" id="KW-1185">Reference proteome</keyword>
<dbReference type="Proteomes" id="UP000199584">
    <property type="component" value="Unassembled WGS sequence"/>
</dbReference>
<dbReference type="PANTHER" id="PTHR43687:SF6">
    <property type="entry name" value="L-ASPARTATE SEMIALDEHYDE SULFURTRANSFERASE IRON-SULFUR SUBUNIT"/>
    <property type="match status" value="1"/>
</dbReference>